<dbReference type="Pfam" id="PF13439">
    <property type="entry name" value="Glyco_transf_4"/>
    <property type="match status" value="1"/>
</dbReference>
<comment type="caution">
    <text evidence="6">The sequence shown here is derived from an EMBL/GenBank/DDBJ whole genome shotgun (WGS) entry which is preliminary data.</text>
</comment>
<evidence type="ECO:0000259" key="5">
    <source>
        <dbReference type="Pfam" id="PF13439"/>
    </source>
</evidence>
<dbReference type="InterPro" id="IPR001296">
    <property type="entry name" value="Glyco_trans_1"/>
</dbReference>
<accession>A0A3N3ZN37</accession>
<feature type="domain" description="Glycosyl transferase family 1" evidence="4">
    <location>
        <begin position="295"/>
        <end position="426"/>
    </location>
</feature>
<dbReference type="EMBL" id="RKMF01000014">
    <property type="protein sequence ID" value="ROZ62198.1"/>
    <property type="molecule type" value="Genomic_DNA"/>
</dbReference>
<dbReference type="PANTHER" id="PTHR12526:SF595">
    <property type="entry name" value="BLL5217 PROTEIN"/>
    <property type="match status" value="1"/>
</dbReference>
<feature type="compositionally biased region" description="Basic and acidic residues" evidence="3">
    <location>
        <begin position="92"/>
        <end position="103"/>
    </location>
</feature>
<sequence>MVGDVPGPGCRRRCAGLRSLRGPSRPTRRGPDLPHGGRCRRRTRHPPRPDSDDDRRVTPLPTEPVPAVPRRPRRPAPGRRPRASRPAQQRRRWTDGWADDRDGGGGGTVRIAVVGPSRLPIAPPFGGGLEVFVHHLVAGLRRRGLTVDLFAARGSIGHQAALEFPGIDWTGFEDLARDDAYPPGADETETESYVRVRRHLDSSDYDVIHNNSSHPVMLHPDPMGSPPMITTLHVPPQEPMQKAIDAAGSAAGRFTAVSRFTAAQWNLPTSPQVVHNGVDTRLWTPGPGGQGAVWFGRLTREKAPHLAIETCRRLGLPLTLIGRNADPAYFHSQIRPHLGSDVRWMGSLSPREIVRQVGLADVALVTPAWDEPFGLVSIEAMACGTPVAAIARGGVAEVLEDVPDHLAAPGCPDDLVRAAVAALRQPRAEARALATSRFDLDIMLDRYLHHFLGVLTP</sequence>
<reference evidence="6 7" key="1">
    <citation type="submission" date="2018-10" db="EMBL/GenBank/DDBJ databases">
        <title>Kocuria sp. M5W7-7, whole genome shotgun sequence.</title>
        <authorList>
            <person name="Tuo L."/>
        </authorList>
    </citation>
    <scope>NUCLEOTIDE SEQUENCE [LARGE SCALE GENOMIC DNA]</scope>
    <source>
        <strain evidence="6 7">M5W7-7</strain>
    </source>
</reference>
<dbReference type="Proteomes" id="UP000270616">
    <property type="component" value="Unassembled WGS sequence"/>
</dbReference>
<keyword evidence="7" id="KW-1185">Reference proteome</keyword>
<evidence type="ECO:0000259" key="4">
    <source>
        <dbReference type="Pfam" id="PF00534"/>
    </source>
</evidence>
<keyword evidence="2 6" id="KW-0808">Transferase</keyword>
<feature type="compositionally biased region" description="Basic residues" evidence="3">
    <location>
        <begin position="37"/>
        <end position="46"/>
    </location>
</feature>
<organism evidence="6 7">
    <name type="scientific">Kocuria soli</name>
    <dbReference type="NCBI Taxonomy" id="2485125"/>
    <lineage>
        <taxon>Bacteria</taxon>
        <taxon>Bacillati</taxon>
        <taxon>Actinomycetota</taxon>
        <taxon>Actinomycetes</taxon>
        <taxon>Micrococcales</taxon>
        <taxon>Micrococcaceae</taxon>
        <taxon>Kocuria</taxon>
    </lineage>
</organism>
<gene>
    <name evidence="6" type="ORF">EDL96_10950</name>
</gene>
<evidence type="ECO:0000313" key="7">
    <source>
        <dbReference type="Proteomes" id="UP000270616"/>
    </source>
</evidence>
<protein>
    <submittedName>
        <fullName evidence="6">Glycosyltransferase family 4 protein</fullName>
    </submittedName>
</protein>
<evidence type="ECO:0000256" key="1">
    <source>
        <dbReference type="ARBA" id="ARBA00022676"/>
    </source>
</evidence>
<feature type="domain" description="Glycosyltransferase subfamily 4-like N-terminal" evidence="5">
    <location>
        <begin position="127"/>
        <end position="281"/>
    </location>
</feature>
<feature type="region of interest" description="Disordered" evidence="3">
    <location>
        <begin position="1"/>
        <end position="109"/>
    </location>
</feature>
<dbReference type="InterPro" id="IPR028098">
    <property type="entry name" value="Glyco_trans_4-like_N"/>
</dbReference>
<dbReference type="Gene3D" id="3.40.50.2000">
    <property type="entry name" value="Glycogen Phosphorylase B"/>
    <property type="match status" value="2"/>
</dbReference>
<dbReference type="Pfam" id="PF00534">
    <property type="entry name" value="Glycos_transf_1"/>
    <property type="match status" value="1"/>
</dbReference>
<name>A0A3N3ZN37_9MICC</name>
<keyword evidence="1" id="KW-0328">Glycosyltransferase</keyword>
<evidence type="ECO:0000256" key="2">
    <source>
        <dbReference type="ARBA" id="ARBA00022679"/>
    </source>
</evidence>
<evidence type="ECO:0000256" key="3">
    <source>
        <dbReference type="SAM" id="MobiDB-lite"/>
    </source>
</evidence>
<dbReference type="AlphaFoldDB" id="A0A3N3ZN37"/>
<feature type="compositionally biased region" description="Basic and acidic residues" evidence="3">
    <location>
        <begin position="47"/>
        <end position="57"/>
    </location>
</feature>
<dbReference type="PANTHER" id="PTHR12526">
    <property type="entry name" value="GLYCOSYLTRANSFERASE"/>
    <property type="match status" value="1"/>
</dbReference>
<dbReference type="GO" id="GO:0016757">
    <property type="term" value="F:glycosyltransferase activity"/>
    <property type="evidence" value="ECO:0007669"/>
    <property type="project" value="UniProtKB-KW"/>
</dbReference>
<dbReference type="SUPFAM" id="SSF53756">
    <property type="entry name" value="UDP-Glycosyltransferase/glycogen phosphorylase"/>
    <property type="match status" value="1"/>
</dbReference>
<proteinExistence type="predicted"/>
<feature type="compositionally biased region" description="Basic residues" evidence="3">
    <location>
        <begin position="70"/>
        <end position="91"/>
    </location>
</feature>
<evidence type="ECO:0000313" key="6">
    <source>
        <dbReference type="EMBL" id="ROZ62198.1"/>
    </source>
</evidence>